<dbReference type="EMBL" id="CP000745">
    <property type="protein sequence ID" value="ABR66260.1"/>
    <property type="molecule type" value="Genomic_DNA"/>
</dbReference>
<dbReference type="AlphaFoldDB" id="A6VII4"/>
<accession>A6VII4</accession>
<name>A6VII4_METM7</name>
<proteinExistence type="predicted"/>
<reference evidence="1" key="1">
    <citation type="submission" date="2007-06" db="EMBL/GenBank/DDBJ databases">
        <title>Complete sequence of Methanococcus maripaludis C7.</title>
        <authorList>
            <consortium name="US DOE Joint Genome Institute"/>
            <person name="Copeland A."/>
            <person name="Lucas S."/>
            <person name="Lapidus A."/>
            <person name="Barry K."/>
            <person name="Glavina del Rio T."/>
            <person name="Dalin E."/>
            <person name="Tice H."/>
            <person name="Pitluck S."/>
            <person name="Clum A."/>
            <person name="Schmutz J."/>
            <person name="Larimer F."/>
            <person name="Land M."/>
            <person name="Hauser L."/>
            <person name="Kyrpides N."/>
            <person name="Anderson I."/>
            <person name="Sieprawska-Lupa M."/>
            <person name="Whitman W.B."/>
            <person name="Richardson P."/>
        </authorList>
    </citation>
    <scope>NUCLEOTIDE SEQUENCE [LARGE SCALE GENOMIC DNA]</scope>
    <source>
        <strain evidence="1">C7</strain>
    </source>
</reference>
<protein>
    <submittedName>
        <fullName evidence="1">Uncharacterized protein</fullName>
    </submittedName>
</protein>
<evidence type="ECO:0000313" key="1">
    <source>
        <dbReference type="EMBL" id="ABR66260.1"/>
    </source>
</evidence>
<sequence>MNELQNSILEKMYLEYRRGNSSLQRKDFRGIEPEDNTLDLIFKNLKSKGYIEIKSRVQTTVGIFYIVKLSKSGIAFIENSQYFKNKFPEFNPVICDNDIIFGMGSEHLITILPFKEVYNEINDKNPEKRFEIIRNVRIIEKELSNEKIEKSNIKSALTYLKSDAEWILTSVFGAIIASFE</sequence>
<organism evidence="1">
    <name type="scientific">Methanococcus maripaludis (strain C7 / ATCC BAA-1331)</name>
    <dbReference type="NCBI Taxonomy" id="426368"/>
    <lineage>
        <taxon>Archaea</taxon>
        <taxon>Methanobacteriati</taxon>
        <taxon>Methanobacteriota</taxon>
        <taxon>Methanomada group</taxon>
        <taxon>Methanococci</taxon>
        <taxon>Methanococcales</taxon>
        <taxon>Methanococcaceae</taxon>
        <taxon>Methanococcus</taxon>
    </lineage>
</organism>
<dbReference type="HOGENOM" id="CLU_1478925_0_0_2"/>
<gene>
    <name evidence="1" type="ordered locus">MmarC7_1196</name>
</gene>
<dbReference type="eggNOG" id="arCOG06662">
    <property type="taxonomic scope" value="Archaea"/>
</dbReference>
<dbReference type="KEGG" id="mmz:MmarC7_1196"/>